<dbReference type="AlphaFoldDB" id="A0A917Q6H8"/>
<feature type="region of interest" description="Disordered" evidence="1">
    <location>
        <begin position="36"/>
        <end position="70"/>
    </location>
</feature>
<feature type="compositionally biased region" description="Basic and acidic residues" evidence="1">
    <location>
        <begin position="38"/>
        <end position="60"/>
    </location>
</feature>
<keyword evidence="3" id="KW-1185">Reference proteome</keyword>
<sequence>MTTSETEGQLRFARRAAEALRRLGDDPVGRELLVGRHAAGEDLRREIDRDRQHGKERDDACEASSSRSSR</sequence>
<name>A0A917Q6H8_9HYPH</name>
<evidence type="ECO:0000313" key="3">
    <source>
        <dbReference type="Proteomes" id="UP000600449"/>
    </source>
</evidence>
<reference evidence="2 3" key="1">
    <citation type="journal article" date="2014" name="Int. J. Syst. Evol. Microbiol.">
        <title>Complete genome sequence of Corynebacterium casei LMG S-19264T (=DSM 44701T), isolated from a smear-ripened cheese.</title>
        <authorList>
            <consortium name="US DOE Joint Genome Institute (JGI-PGF)"/>
            <person name="Walter F."/>
            <person name="Albersmeier A."/>
            <person name="Kalinowski J."/>
            <person name="Ruckert C."/>
        </authorList>
    </citation>
    <scope>NUCLEOTIDE SEQUENCE [LARGE SCALE GENOMIC DNA]</scope>
    <source>
        <strain evidence="2 3">CGMCC 1.9161</strain>
    </source>
</reference>
<comment type="caution">
    <text evidence="2">The sequence shown here is derived from an EMBL/GenBank/DDBJ whole genome shotgun (WGS) entry which is preliminary data.</text>
</comment>
<dbReference type="EMBL" id="BMMF01000004">
    <property type="protein sequence ID" value="GGK29722.1"/>
    <property type="molecule type" value="Genomic_DNA"/>
</dbReference>
<proteinExistence type="predicted"/>
<gene>
    <name evidence="2" type="ORF">GCM10011322_15200</name>
</gene>
<evidence type="ECO:0000256" key="1">
    <source>
        <dbReference type="SAM" id="MobiDB-lite"/>
    </source>
</evidence>
<evidence type="ECO:0000313" key="2">
    <source>
        <dbReference type="EMBL" id="GGK29722.1"/>
    </source>
</evidence>
<accession>A0A917Q6H8</accession>
<protein>
    <submittedName>
        <fullName evidence="2">Uncharacterized protein</fullName>
    </submittedName>
</protein>
<dbReference type="Proteomes" id="UP000600449">
    <property type="component" value="Unassembled WGS sequence"/>
</dbReference>
<organism evidence="2 3">
    <name type="scientific">Salinarimonas ramus</name>
    <dbReference type="NCBI Taxonomy" id="690164"/>
    <lineage>
        <taxon>Bacteria</taxon>
        <taxon>Pseudomonadati</taxon>
        <taxon>Pseudomonadota</taxon>
        <taxon>Alphaproteobacteria</taxon>
        <taxon>Hyphomicrobiales</taxon>
        <taxon>Salinarimonadaceae</taxon>
        <taxon>Salinarimonas</taxon>
    </lineage>
</organism>